<dbReference type="Pfam" id="PF04296">
    <property type="entry name" value="YlxR"/>
    <property type="match status" value="1"/>
</dbReference>
<dbReference type="InterPro" id="IPR035931">
    <property type="entry name" value="YlxR-like_sf"/>
</dbReference>
<evidence type="ECO:0000256" key="1">
    <source>
        <dbReference type="SAM" id="MobiDB-lite"/>
    </source>
</evidence>
<proteinExistence type="predicted"/>
<dbReference type="Proteomes" id="UP000774283">
    <property type="component" value="Unassembled WGS sequence"/>
</dbReference>
<feature type="region of interest" description="Disordered" evidence="1">
    <location>
        <begin position="1"/>
        <end position="42"/>
    </location>
</feature>
<protein>
    <submittedName>
        <fullName evidence="3">YlxR family protein</fullName>
    </submittedName>
</protein>
<dbReference type="EMBL" id="JAAXOW010000001">
    <property type="protein sequence ID" value="NKX91789.1"/>
    <property type="molecule type" value="Genomic_DNA"/>
</dbReference>
<dbReference type="InterPro" id="IPR037465">
    <property type="entry name" value="YlxR"/>
</dbReference>
<evidence type="ECO:0000259" key="2">
    <source>
        <dbReference type="Pfam" id="PF04296"/>
    </source>
</evidence>
<name>A0A9X5IQE5_9MICO</name>
<feature type="region of interest" description="Disordered" evidence="1">
    <location>
        <begin position="123"/>
        <end position="158"/>
    </location>
</feature>
<sequence>MDRGARLDPVQTHTGPAVPSLYDRDGSQTGQDHAPGPVRTCVGCRGTGERAELVRLVRERTGPAQPDLGHGAVPVVVDERKRLPGRGAWIHPDLRCLELAERRRAPARALRLDGPADLTAVRSWMKEHEGRDGQLPAAGRHESGQSPRKAGQTPMGTR</sequence>
<accession>A0A9X5IQE5</accession>
<evidence type="ECO:0000313" key="4">
    <source>
        <dbReference type="Proteomes" id="UP000774283"/>
    </source>
</evidence>
<dbReference type="AlphaFoldDB" id="A0A9X5IQE5"/>
<evidence type="ECO:0000313" key="3">
    <source>
        <dbReference type="EMBL" id="NKX91789.1"/>
    </source>
</evidence>
<dbReference type="PANTHER" id="PTHR34215">
    <property type="entry name" value="BLL0784 PROTEIN"/>
    <property type="match status" value="1"/>
</dbReference>
<dbReference type="Gene3D" id="3.30.1230.10">
    <property type="entry name" value="YlxR-like"/>
    <property type="match status" value="1"/>
</dbReference>
<dbReference type="InterPro" id="IPR007393">
    <property type="entry name" value="YlxR_dom"/>
</dbReference>
<dbReference type="SUPFAM" id="SSF64376">
    <property type="entry name" value="YlxR-like"/>
    <property type="match status" value="1"/>
</dbReference>
<dbReference type="PANTHER" id="PTHR34215:SF1">
    <property type="entry name" value="YLXR DOMAIN-CONTAINING PROTEIN"/>
    <property type="match status" value="1"/>
</dbReference>
<keyword evidence="4" id="KW-1185">Reference proteome</keyword>
<gene>
    <name evidence="3" type="ORF">HF995_00610</name>
</gene>
<reference evidence="3 4" key="1">
    <citation type="submission" date="2020-04" db="EMBL/GenBank/DDBJ databases">
        <title>MicrobeNet Type strains.</title>
        <authorList>
            <person name="Nicholson A.C."/>
        </authorList>
    </citation>
    <scope>NUCLEOTIDE SEQUENCE [LARGE SCALE GENOMIC DNA]</scope>
    <source>
        <strain evidence="3 4">ATCC BAA-789</strain>
    </source>
</reference>
<organism evidence="3 4">
    <name type="scientific">Sanguibacter hominis ATCC BAA-789</name>
    <dbReference type="NCBI Taxonomy" id="1312740"/>
    <lineage>
        <taxon>Bacteria</taxon>
        <taxon>Bacillati</taxon>
        <taxon>Actinomycetota</taxon>
        <taxon>Actinomycetes</taxon>
        <taxon>Micrococcales</taxon>
        <taxon>Sanguibacteraceae</taxon>
        <taxon>Sanguibacter</taxon>
    </lineage>
</organism>
<feature type="domain" description="YlxR" evidence="2">
    <location>
        <begin position="39"/>
        <end position="115"/>
    </location>
</feature>
<comment type="caution">
    <text evidence="3">The sequence shown here is derived from an EMBL/GenBank/DDBJ whole genome shotgun (WGS) entry which is preliminary data.</text>
</comment>